<name>A0ABC8QWP7_9AQUA</name>
<dbReference type="PANTHER" id="PTHR13950:SF9">
    <property type="entry name" value="RABCONNECTIN-3A"/>
    <property type="match status" value="1"/>
</dbReference>
<feature type="domain" description="RAVE complex protein Rav1 C-terminal" evidence="2">
    <location>
        <begin position="766"/>
        <end position="1414"/>
    </location>
</feature>
<dbReference type="SUPFAM" id="SSF50998">
    <property type="entry name" value="Quinoprotein alcohol dehydrogenase-like"/>
    <property type="match status" value="1"/>
</dbReference>
<dbReference type="PROSITE" id="PS50082">
    <property type="entry name" value="WD_REPEATS_2"/>
    <property type="match status" value="1"/>
</dbReference>
<keyword evidence="4" id="KW-1185">Reference proteome</keyword>
<gene>
    <name evidence="3" type="ORF">ILEXP_LOCUS3920</name>
</gene>
<evidence type="ECO:0000256" key="1">
    <source>
        <dbReference type="PROSITE-ProRule" id="PRU00221"/>
    </source>
</evidence>
<dbReference type="SUPFAM" id="SSF50978">
    <property type="entry name" value="WD40 repeat-like"/>
    <property type="match status" value="2"/>
</dbReference>
<evidence type="ECO:0000313" key="3">
    <source>
        <dbReference type="EMBL" id="CAK9136915.1"/>
    </source>
</evidence>
<dbReference type="InterPro" id="IPR001680">
    <property type="entry name" value="WD40_rpt"/>
</dbReference>
<accession>A0ABC8QWP7</accession>
<dbReference type="Pfam" id="PF12234">
    <property type="entry name" value="Rav1p_C"/>
    <property type="match status" value="1"/>
</dbReference>
<dbReference type="InterPro" id="IPR022033">
    <property type="entry name" value="Rav1p_C"/>
</dbReference>
<protein>
    <recommendedName>
        <fullName evidence="2">RAVE complex protein Rav1 C-terminal domain-containing protein</fullName>
    </recommendedName>
</protein>
<dbReference type="FunFam" id="2.130.10.10:FF:001240">
    <property type="entry name" value="Transducin family protein / WD-40 repeat family protein"/>
    <property type="match status" value="1"/>
</dbReference>
<reference evidence="3 4" key="1">
    <citation type="submission" date="2024-02" db="EMBL/GenBank/DDBJ databases">
        <authorList>
            <person name="Vignale AGUSTIN F."/>
            <person name="Sosa J E."/>
            <person name="Modenutti C."/>
        </authorList>
    </citation>
    <scope>NUCLEOTIDE SEQUENCE [LARGE SCALE GENOMIC DNA]</scope>
</reference>
<evidence type="ECO:0000313" key="4">
    <source>
        <dbReference type="Proteomes" id="UP001642360"/>
    </source>
</evidence>
<dbReference type="Proteomes" id="UP001642360">
    <property type="component" value="Unassembled WGS sequence"/>
</dbReference>
<comment type="caution">
    <text evidence="3">The sequence shown here is derived from an EMBL/GenBank/DDBJ whole genome shotgun (WGS) entry which is preliminary data.</text>
</comment>
<dbReference type="Gene3D" id="2.130.10.10">
    <property type="entry name" value="YVTN repeat-like/Quinoprotein amine dehydrogenase"/>
    <property type="match status" value="3"/>
</dbReference>
<proteinExistence type="predicted"/>
<dbReference type="InterPro" id="IPR052208">
    <property type="entry name" value="DmX-like/RAVE_component"/>
</dbReference>
<dbReference type="InterPro" id="IPR011047">
    <property type="entry name" value="Quinoprotein_ADH-like_sf"/>
</dbReference>
<evidence type="ECO:0000259" key="2">
    <source>
        <dbReference type="Pfam" id="PF12234"/>
    </source>
</evidence>
<dbReference type="EMBL" id="CAUOFW020000786">
    <property type="protein sequence ID" value="CAK9136915.1"/>
    <property type="molecule type" value="Genomic_DNA"/>
</dbReference>
<dbReference type="PANTHER" id="PTHR13950">
    <property type="entry name" value="RABCONNECTIN-RELATED"/>
    <property type="match status" value="1"/>
</dbReference>
<sequence length="2518" mass="277652">MEESTSASSQSKNSASTIDFDDLPLRLLKSEIIPPAPTRFESAIDWLPDFSGYSWVAYGASSLLVISHFPNPLSEDETSIGPILRQVFELSVDGTGTVSAVSWSPVSPSVGDLAAALDNCIGLLSHISDCSNGSFCWSQTAVLVQSTKVEAIKWTGSGDGIISGGAEVVLWRKKGRSWGMTWKFRPELPQALVSTTWSIDGPSAAAPFQQQIRGSSEASKCVFVLLRGGKSEFVNAELRHPLPVSMIQWRPITGKQSKKIDRHPLRQVLLTCCMDGIVRLWSEIDDGRLRKVGKDKNDKKTVLQSFRVAAVIEINQVLCGTLGSDIFVRWATEIDGIISNCNGVNQYFSSDEDQQDKSGRCEWLIGVGPQMQVTLWAIHCLDDVTPVRFPRVSLWKRQEVIGPKVGTGSILLEKVVILRNQVFAPPDICSLVHLLPSNSLAWSQLHSQIASSCCAGGVLNINGHSGQILQVAVNPYGCEFELAASLDTNGLLLFWSISTISDCIMGLPTLNPAWKLSGKIVLQDSNPKYTSMSWAPAVLDEVQVLLVGHVGGIDCFVVNISNNEDKKLSFHNLCTIPFTSYSREEGPTTVYSIPLPSTWKKTSLSNNFMLLAIWKEVFQALSWTVTIHSCDLSGSCCGCSFETTNAAKKSTWKVESNIDGKRYFVAFDPCSSVFPDPHNHDQVTSFAVVCPTSFILTDEEKSAYYNEICSGYSAYHMVTGCSNGSLKLWRSMPNKDSHTFSLWELVGMLAAHRGPITAISLAGCGQKIAITCPEDQSNTSSTLQVWESVHSTGIGSFMLEDTLLLDGEVISLSWLQMGDGKLLLGICLQNELQVYAQRSSGGQNLVKPGKALERNIWFCIASANTYPAICDFFWGPKGRAVVIHDEYFCLFSQCLYMSNKKHQAKCLQTCKSDALDCNSGSDKHIITPIFADPEICDSKKLTVEENGKKCLSRLSMKLDLKNETLSSVSMEKFTKKYDSGEKSGFWSMLDVAEKIGGSLPLYHPEALLMNICSGNWKRAYVALQHLVGYLTSNDASAKRHCLMESSRVIPPVPFSDYLEGLMSARSTDEKFQWSGDASLVTSSLQLQKDLTQVTYSWDSDASNGTFNSSRTRSELSGFAEQVEKFYCLGAVTNTEKVQVLAIIDLLQEVSSPSSVSAYESLDEPGRRFWVAIRFQQLYFIRRIGRLSSIGEMVVDSRLIGWAFHSDCQENLFDSLLPSEPSWQDMRNMGVGFWYTNVGLLRLKMEKLARRQYLKNRDPKECALLYIALNRLQVLAGLFKISKDDKDKLLVGFISRNFQEDKNKAAALKNAYVLLGRHQLELASAFFLLGGDISSAITVCAKNLGDEQLALVICRLVEGYGGSLERHLVSKFMLPSAIERRDYWLASFLEWVLGNYSQAFMRMLGVQMESPTDKSAILSNHASFLDPSIGQYCLMLANKNSMKNAVGEHNAAILTMWAIFMSATALKRCGLPLEALECLSYSLGIFGGPDQGSASDTGNAELLSKMLKPSPNNSFSNWISDDVASHMESLVKLDLAMQYISKLLMEHPSWRDTIISSPGAHTYSECKEKISLENFQQKLFAGIAYFEQKFSLIPLHLMNMIVIYLRNNGLFFIGYRIMQGYISKDPSHSKSNAFGGFPLHHTQFKLLLKDAEEISNLFSRYVVVSGITCSQFKLCSTESSVAGGKKIGCLASWWVHMQGLIGLFWNLRAALKLFTGSCANDFIRTPFVILDLWEYFVYFASAWLHRNYKGLVLLVKPILSTSTNGHPRYKISMADLNELLPQVAESLAHDALIDDVGDTVQMTKPIQNEQSGIIISSIPEDLRWQIRVVSLWGHMSGFLNYQLNSLPEKLVEIYLSHPPCRLSSFVSDSDNSEPEGINIEAQIMLISVVLSRLLKTTCAHIPSYRAKHLALCMQQKVEDGLSTRTLLSLEEIGQSQPSAPHKHFSGGIDSLNMMNYENEFPDSKILWDICADPKIICDGLAQEDTKWSQYIMPKHFNGWSNIYISLMGEHEVEETCDQEGRPGNSIARKETSTERHSFLSSGWKGTMATKKFMPFHSPKELCKRNGELLEALCINSIYQQQAALASNRKGILFFNWGDGLLFSDKSDYIWAEADWPQNGWAGSESTPVPTCVSPGVDLGLGGATVGLTPLARPGRDLTGGGAFGIPGYAGIGASGLGWGIQEDFEEFADPPATAENISTRAFSSHPFRPFFLVGSGNTHIYLWEFGKDKASATYGILPASNFPPLYALASISAVHFDHCGHRFATAALDGTVCAWQLEVGGRSNIHPTESSICFNNHAADVSYVTSSGSIIVAAGYSSNGVNVVIWDTLAPPTTSQASIMCHEGGACSLSVFDSDIGSGSVSPLIVTGGKGGDIGLHDFRYIATGRSKRHRLSDCGEQTTAESGNRIGDQNANGMLWYIPKAHSGSVTKISTIPNTSFFLTGSKDGDVKLWDAKRAKLVVHWPKLHERQTFLQPRSRGFSGVVRAAVTDIQVVSHGFLTCGGDGSVKLVQFNDFHREYE</sequence>
<dbReference type="InterPro" id="IPR036322">
    <property type="entry name" value="WD40_repeat_dom_sf"/>
</dbReference>
<dbReference type="Pfam" id="PF00400">
    <property type="entry name" value="WD40"/>
    <property type="match status" value="1"/>
</dbReference>
<dbReference type="SMART" id="SM00320">
    <property type="entry name" value="WD40"/>
    <property type="match status" value="10"/>
</dbReference>
<keyword evidence="1" id="KW-0853">WD repeat</keyword>
<dbReference type="PROSITE" id="PS50294">
    <property type="entry name" value="WD_REPEATS_REGION"/>
    <property type="match status" value="1"/>
</dbReference>
<organism evidence="3 4">
    <name type="scientific">Ilex paraguariensis</name>
    <name type="common">yerba mate</name>
    <dbReference type="NCBI Taxonomy" id="185542"/>
    <lineage>
        <taxon>Eukaryota</taxon>
        <taxon>Viridiplantae</taxon>
        <taxon>Streptophyta</taxon>
        <taxon>Embryophyta</taxon>
        <taxon>Tracheophyta</taxon>
        <taxon>Spermatophyta</taxon>
        <taxon>Magnoliopsida</taxon>
        <taxon>eudicotyledons</taxon>
        <taxon>Gunneridae</taxon>
        <taxon>Pentapetalae</taxon>
        <taxon>asterids</taxon>
        <taxon>campanulids</taxon>
        <taxon>Aquifoliales</taxon>
        <taxon>Aquifoliaceae</taxon>
        <taxon>Ilex</taxon>
    </lineage>
</organism>
<dbReference type="InterPro" id="IPR015943">
    <property type="entry name" value="WD40/YVTN_repeat-like_dom_sf"/>
</dbReference>
<feature type="repeat" description="WD" evidence="1">
    <location>
        <begin position="2419"/>
        <end position="2460"/>
    </location>
</feature>